<proteinExistence type="predicted"/>
<evidence type="ECO:0000256" key="1">
    <source>
        <dbReference type="ARBA" id="ARBA00022612"/>
    </source>
</evidence>
<gene>
    <name evidence="5" type="ORF">ENP70_10860</name>
</gene>
<evidence type="ECO:0000256" key="2">
    <source>
        <dbReference type="SAM" id="MobiDB-lite"/>
    </source>
</evidence>
<feature type="compositionally biased region" description="Low complexity" evidence="2">
    <location>
        <begin position="747"/>
        <end position="760"/>
    </location>
</feature>
<keyword evidence="3" id="KW-0472">Membrane</keyword>
<keyword evidence="3" id="KW-0812">Transmembrane</keyword>
<feature type="transmembrane region" description="Helical" evidence="3">
    <location>
        <begin position="420"/>
        <end position="441"/>
    </location>
</feature>
<keyword evidence="1" id="KW-1188">Viral release from host cell</keyword>
<name>A0A7C1NVL4_9HYPH</name>
<organism evidence="5">
    <name type="scientific">Agrobacterium albertimagni</name>
    <dbReference type="NCBI Taxonomy" id="147266"/>
    <lineage>
        <taxon>Bacteria</taxon>
        <taxon>Pseudomonadati</taxon>
        <taxon>Pseudomonadota</taxon>
        <taxon>Alphaproteobacteria</taxon>
        <taxon>Hyphomicrobiales</taxon>
        <taxon>Rhizobiaceae</taxon>
        <taxon>Rhizobium/Agrobacterium group</taxon>
        <taxon>Agrobacterium</taxon>
    </lineage>
</organism>
<feature type="domain" description="Phage tail tape measure protein" evidence="4">
    <location>
        <begin position="94"/>
        <end position="276"/>
    </location>
</feature>
<evidence type="ECO:0000256" key="3">
    <source>
        <dbReference type="SAM" id="Phobius"/>
    </source>
</evidence>
<dbReference type="PANTHER" id="PTHR37813:SF1">
    <property type="entry name" value="FELS-2 PROPHAGE PROTEIN"/>
    <property type="match status" value="1"/>
</dbReference>
<dbReference type="PANTHER" id="PTHR37813">
    <property type="entry name" value="FELS-2 PROPHAGE PROTEIN"/>
    <property type="match status" value="1"/>
</dbReference>
<sequence>MSSRSMNLDVIVRMRDLLSGPLRRLRSSLEGIASFSRRIGILGAAVAGISFLAPIDQAAAFQQKLLDIAGTMEMTGGAAFAFTGQAKEEYEALALLVGQSSDIIASGAGQMIAAGVNKQLIDASIGDIGRAATAANAEFSDMASVATSLLMTLRVPADQLDDSLGALVTAGKLGSFELKDMARYFPTLTSQMAKFGVTGREAVNFLASALQIARKGTSDPAEAANNLKNFLAKILAPATIKNFKDAGVDIEAVMQDAAVKGINPIEAVIEKIAKLTGISGKEIDGLMQKAKANGLEGAEALGYVREQLEKIYGAGKLGEIFGDMQVMDFLIPMLGNLDEYKQIRDEVAKATGEIIDEDFETQMKGLNRQMEIFREIGRQAWREVGFAFGLWMPLINEHLQAAIKWLRDLDRETGGMVRQALSFAGAALILVAALGALGFVLPAVGSGMAAMAMPFIGTGRLALSIGRYFATAARSAIGLQAALAAMSGARFTGLSRVAVGLRGMIMAVPGLGLLKGALAAIGLAIAGITWPIWALIAGVAALGLAIYNYWEPIKNWAQGFASVIGGALGELTDKLSNLAGMFASGNAKMAGKFAAWLGFDEAEIAAMSAKIESFAESVVGFIKAIPGKVKGFLSDIFTMNDYSADAEAAFRTAGEQAGQAMVNGIKGKFNELVEWFRGLGQRILDAIGTIDLTSRIKGMLPFGWGGDDAGAPPQAANDSMLPAQAPAQKLNVDAKTTVEVIGPAKVVESSTSVSSPSRDVNTGRVVGRN</sequence>
<dbReference type="AlphaFoldDB" id="A0A7C1NVL4"/>
<feature type="transmembrane region" description="Helical" evidence="3">
    <location>
        <begin position="505"/>
        <end position="526"/>
    </location>
</feature>
<feature type="region of interest" description="Disordered" evidence="2">
    <location>
        <begin position="747"/>
        <end position="769"/>
    </location>
</feature>
<feature type="transmembrane region" description="Helical" evidence="3">
    <location>
        <begin position="532"/>
        <end position="550"/>
    </location>
</feature>
<evidence type="ECO:0000259" key="4">
    <source>
        <dbReference type="Pfam" id="PF10145"/>
    </source>
</evidence>
<dbReference type="Pfam" id="PF10145">
    <property type="entry name" value="PhageMin_Tail"/>
    <property type="match status" value="1"/>
</dbReference>
<accession>A0A7C1NVL4</accession>
<protein>
    <submittedName>
        <fullName evidence="5">Phage tail tape measure protein</fullName>
    </submittedName>
</protein>
<reference evidence="5" key="1">
    <citation type="journal article" date="2020" name="mSystems">
        <title>Genome- and Community-Level Interaction Insights into Carbon Utilization and Element Cycling Functions of Hydrothermarchaeota in Hydrothermal Sediment.</title>
        <authorList>
            <person name="Zhou Z."/>
            <person name="Liu Y."/>
            <person name="Xu W."/>
            <person name="Pan J."/>
            <person name="Luo Z.H."/>
            <person name="Li M."/>
        </authorList>
    </citation>
    <scope>NUCLEOTIDE SEQUENCE [LARGE SCALE GENOMIC DNA]</scope>
    <source>
        <strain evidence="5">SpSt-243</strain>
    </source>
</reference>
<dbReference type="EMBL" id="DSKI01000562">
    <property type="protein sequence ID" value="HEB44171.1"/>
    <property type="molecule type" value="Genomic_DNA"/>
</dbReference>
<keyword evidence="3" id="KW-1133">Transmembrane helix</keyword>
<dbReference type="InterPro" id="IPR010090">
    <property type="entry name" value="Phage_tape_meas"/>
</dbReference>
<comment type="caution">
    <text evidence="5">The sequence shown here is derived from an EMBL/GenBank/DDBJ whole genome shotgun (WGS) entry which is preliminary data.</text>
</comment>
<evidence type="ECO:0000313" key="5">
    <source>
        <dbReference type="EMBL" id="HEB44171.1"/>
    </source>
</evidence>